<feature type="region of interest" description="Disordered" evidence="8">
    <location>
        <begin position="1"/>
        <end position="69"/>
    </location>
</feature>
<dbReference type="GO" id="GO:0000981">
    <property type="term" value="F:DNA-binding transcription factor activity, RNA polymerase II-specific"/>
    <property type="evidence" value="ECO:0007669"/>
    <property type="project" value="InterPro"/>
</dbReference>
<dbReference type="PROSITE" id="PS00028">
    <property type="entry name" value="ZINC_FINGER_C2H2_1"/>
    <property type="match status" value="2"/>
</dbReference>
<keyword evidence="9" id="KW-0812">Transmembrane</keyword>
<feature type="compositionally biased region" description="Low complexity" evidence="8">
    <location>
        <begin position="199"/>
        <end position="210"/>
    </location>
</feature>
<dbReference type="GO" id="GO:0000785">
    <property type="term" value="C:chromatin"/>
    <property type="evidence" value="ECO:0007669"/>
    <property type="project" value="TreeGrafter"/>
</dbReference>
<evidence type="ECO:0000259" key="10">
    <source>
        <dbReference type="PROSITE" id="PS50157"/>
    </source>
</evidence>
<gene>
    <name evidence="11" type="ORF">FOB60_000350</name>
</gene>
<evidence type="ECO:0000256" key="7">
    <source>
        <dbReference type="PROSITE-ProRule" id="PRU00042"/>
    </source>
</evidence>
<feature type="domain" description="C2H2-type" evidence="10">
    <location>
        <begin position="71"/>
        <end position="98"/>
    </location>
</feature>
<keyword evidence="3" id="KW-0677">Repeat</keyword>
<dbReference type="Gene3D" id="3.30.160.60">
    <property type="entry name" value="Classic Zinc Finger"/>
    <property type="match status" value="2"/>
</dbReference>
<feature type="domain" description="C2H2-type" evidence="10">
    <location>
        <begin position="99"/>
        <end position="127"/>
    </location>
</feature>
<evidence type="ECO:0000256" key="1">
    <source>
        <dbReference type="ARBA" id="ARBA00004123"/>
    </source>
</evidence>
<dbReference type="PANTHER" id="PTHR40626">
    <property type="entry name" value="MIP31509P"/>
    <property type="match status" value="1"/>
</dbReference>
<keyword evidence="2" id="KW-0479">Metal-binding</keyword>
<feature type="compositionally biased region" description="Low complexity" evidence="8">
    <location>
        <begin position="439"/>
        <end position="487"/>
    </location>
</feature>
<evidence type="ECO:0000256" key="9">
    <source>
        <dbReference type="SAM" id="Phobius"/>
    </source>
</evidence>
<dbReference type="AlphaFoldDB" id="A0A8X7NSA4"/>
<feature type="compositionally biased region" description="Polar residues" evidence="8">
    <location>
        <begin position="211"/>
        <end position="226"/>
    </location>
</feature>
<keyword evidence="6" id="KW-0539">Nucleus</keyword>
<keyword evidence="9" id="KW-0472">Membrane</keyword>
<feature type="compositionally biased region" description="Polar residues" evidence="8">
    <location>
        <begin position="233"/>
        <end position="251"/>
    </location>
</feature>
<keyword evidence="5" id="KW-0862">Zinc</keyword>
<dbReference type="EMBL" id="JABWAB010000001">
    <property type="protein sequence ID" value="KAF6058768.1"/>
    <property type="molecule type" value="Genomic_DNA"/>
</dbReference>
<feature type="compositionally biased region" description="Polar residues" evidence="8">
    <location>
        <begin position="488"/>
        <end position="524"/>
    </location>
</feature>
<comment type="subcellular location">
    <subcellularLocation>
        <location evidence="1">Nucleus</location>
    </subcellularLocation>
</comment>
<dbReference type="PROSITE" id="PS50157">
    <property type="entry name" value="ZINC_FINGER_C2H2_2"/>
    <property type="match status" value="2"/>
</dbReference>
<feature type="transmembrane region" description="Helical" evidence="9">
    <location>
        <begin position="1056"/>
        <end position="1076"/>
    </location>
</feature>
<dbReference type="FunFam" id="3.30.160.60:FF:002058">
    <property type="entry name" value="YML081W-like protein"/>
    <property type="match status" value="1"/>
</dbReference>
<comment type="caution">
    <text evidence="11">The sequence shown here is derived from an EMBL/GenBank/DDBJ whole genome shotgun (WGS) entry which is preliminary data.</text>
</comment>
<evidence type="ECO:0000313" key="11">
    <source>
        <dbReference type="EMBL" id="KAF6058768.1"/>
    </source>
</evidence>
<evidence type="ECO:0000256" key="8">
    <source>
        <dbReference type="SAM" id="MobiDB-lite"/>
    </source>
</evidence>
<dbReference type="Proteomes" id="UP000590412">
    <property type="component" value="Unassembled WGS sequence"/>
</dbReference>
<dbReference type="SUPFAM" id="SSF57667">
    <property type="entry name" value="beta-beta-alpha zinc fingers"/>
    <property type="match status" value="1"/>
</dbReference>
<evidence type="ECO:0000256" key="3">
    <source>
        <dbReference type="ARBA" id="ARBA00022737"/>
    </source>
</evidence>
<feature type="region of interest" description="Disordered" evidence="8">
    <location>
        <begin position="179"/>
        <end position="286"/>
    </location>
</feature>
<dbReference type="InterPro" id="IPR051059">
    <property type="entry name" value="VerF-like"/>
</dbReference>
<dbReference type="InterPro" id="IPR036236">
    <property type="entry name" value="Znf_C2H2_sf"/>
</dbReference>
<dbReference type="FunFam" id="3.30.160.60:FF:000145">
    <property type="entry name" value="Zinc finger protein 574"/>
    <property type="match status" value="1"/>
</dbReference>
<dbReference type="PANTHER" id="PTHR40626:SF13">
    <property type="entry name" value="RESPIRATION FACTOR 2-RELATED"/>
    <property type="match status" value="1"/>
</dbReference>
<dbReference type="GO" id="GO:0005634">
    <property type="term" value="C:nucleus"/>
    <property type="evidence" value="ECO:0007669"/>
    <property type="project" value="UniProtKB-SubCell"/>
</dbReference>
<organism evidence="11 12">
    <name type="scientific">Candida parapsilosis</name>
    <name type="common">Yeast</name>
    <dbReference type="NCBI Taxonomy" id="5480"/>
    <lineage>
        <taxon>Eukaryota</taxon>
        <taxon>Fungi</taxon>
        <taxon>Dikarya</taxon>
        <taxon>Ascomycota</taxon>
        <taxon>Saccharomycotina</taxon>
        <taxon>Pichiomycetes</taxon>
        <taxon>Debaryomycetaceae</taxon>
        <taxon>Candida/Lodderomyces clade</taxon>
        <taxon>Candida</taxon>
    </lineage>
</organism>
<dbReference type="Pfam" id="PF00096">
    <property type="entry name" value="zf-C2H2"/>
    <property type="match status" value="2"/>
</dbReference>
<dbReference type="InterPro" id="IPR013087">
    <property type="entry name" value="Znf_C2H2_type"/>
</dbReference>
<name>A0A8X7NSA4_CANPA</name>
<feature type="compositionally biased region" description="Polar residues" evidence="8">
    <location>
        <begin position="189"/>
        <end position="198"/>
    </location>
</feature>
<protein>
    <submittedName>
        <fullName evidence="11">Zinc finger, C2H2 type family protein</fullName>
    </submittedName>
</protein>
<feature type="compositionally biased region" description="Low complexity" evidence="8">
    <location>
        <begin position="1"/>
        <end position="34"/>
    </location>
</feature>
<evidence type="ECO:0000256" key="2">
    <source>
        <dbReference type="ARBA" id="ARBA00022723"/>
    </source>
</evidence>
<keyword evidence="4 7" id="KW-0863">Zinc-finger</keyword>
<evidence type="ECO:0000256" key="6">
    <source>
        <dbReference type="ARBA" id="ARBA00023242"/>
    </source>
</evidence>
<evidence type="ECO:0000256" key="5">
    <source>
        <dbReference type="ARBA" id="ARBA00022833"/>
    </source>
</evidence>
<feature type="region of interest" description="Disordered" evidence="8">
    <location>
        <begin position="420"/>
        <end position="529"/>
    </location>
</feature>
<proteinExistence type="predicted"/>
<keyword evidence="9" id="KW-1133">Transmembrane helix</keyword>
<accession>A0A8X7NSA4</accession>
<feature type="compositionally biased region" description="Polar residues" evidence="8">
    <location>
        <begin position="258"/>
        <end position="267"/>
    </location>
</feature>
<evidence type="ECO:0000313" key="12">
    <source>
        <dbReference type="Proteomes" id="UP000590412"/>
    </source>
</evidence>
<dbReference type="GO" id="GO:0000978">
    <property type="term" value="F:RNA polymerase II cis-regulatory region sequence-specific DNA binding"/>
    <property type="evidence" value="ECO:0007669"/>
    <property type="project" value="InterPro"/>
</dbReference>
<dbReference type="GO" id="GO:0008270">
    <property type="term" value="F:zinc ion binding"/>
    <property type="evidence" value="ECO:0007669"/>
    <property type="project" value="UniProtKB-KW"/>
</dbReference>
<sequence>MNMQPSLSLCSPQTLSSSTSISDTNTNSDSSGISIKPMRRNTIHSNITPPIATQPIPKKSQQIRTDKPRPHMCSVCTRAFARLEHLKRHERAHTNEKPYQCAACGRCFARRDLVLRHQQKLHTNLPTLMRKGSSKDQDINEHINVLQNNTDPNAPLPNGATPLPEALNDAIAETTNHSKPQFRTGLFGNDNQSQTHTNGSSPHPSMGPSPITSNSSPRPSITLHSSNGRKDSVSFNQSVKATPMSRQSSIASRRKSSQIKQEPSPESDTPKRKKMTPFKPDFTDKSSHYLHNYRHASYSAASGISYANAKDAMQIQEQNALEFGDAVPSQVEFGTPPLGPQSEEYHKIMEMGDLLDWGNIDHLDVSDDKFSLRQKSLKNLQDFFTLGPRNNGNMKAISMQHAQSVPQRKSIFALEDESMDPAAGFPVQPPPIMENETAQTQSQQQQTQPQQQAQPPPQQAQQQQQPSQLHQLSPQSQQGSISSVGSIDPSQLSNKNGNIATSSAGKRSRSSMEASATPQGSLLGNGNMAPTFPNETDWVKDLVNPGLDLNLNFSASTSFDDLKGYFNNQKSGENSINLPKKQAQDFMQQLLAVNGHDASHTIDYSVEFPPNFFNFDSTLISAEVRDKMISMSHVDSKDFPSLESLKYYAQMFEFGFNKYCSFIHLPSLKNVRGQNFETVPLLLAITAIGSLYAYNNHDALLLFNMSKYHIQGFFERELTVDNIQFKKIPLMAHQCLVLHIMLSLFFNEPNVIDITARQIKSMIGLIKSTNFNEPLEQSIIPPQPAPHGLMITDEIKPIIQHNYDYFILAQSRIRTLHTFYILQVFRSSITGAPIMFPSTMMKSGSYCNNRELWWSPNASSWYSTVCKTNPPNWSIVELSNGTSVNELISYLHNPNPLTNIPNANLLTILFNIHEQVGVDLRANDFSYINWNVSKRPKYHHLMNNWQILFYKNGGNLDTSSLNCDQFSSSPDLKQIIPLWYMLKMKMDINLDATFTHIFKKDYVSLNKELDLMDYRESNYSVLSKSLGSGYSILDLWIQTTETNSLDVRETTVRTPVFLFSGLLASILVIATYLDFLEQQCKRRDISNQELMEWLRCQETFTKMEKVLTPSVKSVYSDVLTKDMQNLSIVTESVRNKIIKLSEERSKCDDNLSRGVQLDFNRDRVTKLNQEIRDYVTENNLAQRAFYLGIRVFADAPVWPAAMGFAEALQIRATHLAQQQRAMF</sequence>
<reference evidence="11" key="1">
    <citation type="submission" date="2020-03" db="EMBL/GenBank/DDBJ databases">
        <title>FDA dAtabase for Regulatory Grade micrObial Sequences (FDA-ARGOS): Supporting development and validation of Infectious Disease Dx tests.</title>
        <authorList>
            <person name="Campos J."/>
            <person name="Goldberg B."/>
            <person name="Tallon L."/>
            <person name="Sadzewicz L."/>
            <person name="Vavikolanu K."/>
            <person name="Mehta A."/>
            <person name="Aluvathingal J."/>
            <person name="Nadendla S."/>
            <person name="Nandy P."/>
            <person name="Geyer C."/>
            <person name="Yan Y."/>
            <person name="Sichtig H."/>
        </authorList>
    </citation>
    <scope>NUCLEOTIDE SEQUENCE [LARGE SCALE GENOMIC DNA]</scope>
    <source>
        <strain evidence="11">FDAARGOS_652</strain>
    </source>
</reference>
<dbReference type="SMART" id="SM00355">
    <property type="entry name" value="ZnF_C2H2"/>
    <property type="match status" value="2"/>
</dbReference>
<evidence type="ECO:0000256" key="4">
    <source>
        <dbReference type="ARBA" id="ARBA00022771"/>
    </source>
</evidence>